<dbReference type="PANTHER" id="PTHR48090">
    <property type="entry name" value="UNDECAPRENYL-PHOSPHATE 4-DEOXY-4-FORMAMIDO-L-ARABINOSE TRANSFERASE-RELATED"/>
    <property type="match status" value="1"/>
</dbReference>
<evidence type="ECO:0000313" key="10">
    <source>
        <dbReference type="EMBL" id="MBR7836238.1"/>
    </source>
</evidence>
<dbReference type="EC" id="2.4.-.-" evidence="10"/>
<feature type="domain" description="GtrA/DPMS transmembrane" evidence="9">
    <location>
        <begin position="268"/>
        <end position="381"/>
    </location>
</feature>
<sequence length="406" mass="43553">MSATMRRAGVSPAVTRGEAAPTARPSVPFTVLIPSYNEAENVEALLSGLAEALEGLPLARLLFVDDSSDGTDTLIRELAPASGLEVAVLHREAPTGGLGGAVAAGLAIAETPWCVVMDADLQHPPRLAPALVAEGERCDAQLVVGSRYLDGHRDEGFSHPIRALVSAACTRLVRLTFPRVLAGITDPMSGLFAVRRDLWESAQLQPDGYKILLELAVRTRPSTVAELPYRFQPRHGGASHAGMAEGLRFLRHLTVLRASGTRARMVAFGLIGASGLIPNLLATWALVRWSGVGYVAAAVLANQAAMLWNFLLIDLLLFHHRRSGHWAWRLGRFAVLANFDLVGRIPLLSFLVRVVGLGPVWSTGVTLLAASAVRFVVTDRLFYRRDGRAAITLEPGPLAESAVETP</sequence>
<evidence type="ECO:0000256" key="2">
    <source>
        <dbReference type="ARBA" id="ARBA00006739"/>
    </source>
</evidence>
<accession>A0A941ETK8</accession>
<dbReference type="EMBL" id="JAGSOG010000132">
    <property type="protein sequence ID" value="MBR7836238.1"/>
    <property type="molecule type" value="Genomic_DNA"/>
</dbReference>
<organism evidence="10 11">
    <name type="scientific">Actinospica durhamensis</name>
    <dbReference type="NCBI Taxonomy" id="1508375"/>
    <lineage>
        <taxon>Bacteria</taxon>
        <taxon>Bacillati</taxon>
        <taxon>Actinomycetota</taxon>
        <taxon>Actinomycetes</taxon>
        <taxon>Catenulisporales</taxon>
        <taxon>Actinospicaceae</taxon>
        <taxon>Actinospica</taxon>
    </lineage>
</organism>
<dbReference type="PANTHER" id="PTHR48090:SF7">
    <property type="entry name" value="RFBJ PROTEIN"/>
    <property type="match status" value="1"/>
</dbReference>
<keyword evidence="4 7" id="KW-1133">Transmembrane helix</keyword>
<feature type="domain" description="Glycosyltransferase 2-like" evidence="8">
    <location>
        <begin position="30"/>
        <end position="167"/>
    </location>
</feature>
<dbReference type="AlphaFoldDB" id="A0A941ETK8"/>
<evidence type="ECO:0000259" key="9">
    <source>
        <dbReference type="Pfam" id="PF04138"/>
    </source>
</evidence>
<gene>
    <name evidence="10" type="ORF">KDL01_23370</name>
</gene>
<feature type="transmembrane region" description="Helical" evidence="7">
    <location>
        <begin position="358"/>
        <end position="377"/>
    </location>
</feature>
<dbReference type="InterPro" id="IPR050256">
    <property type="entry name" value="Glycosyltransferase_2"/>
</dbReference>
<evidence type="ECO:0000256" key="3">
    <source>
        <dbReference type="ARBA" id="ARBA00022692"/>
    </source>
</evidence>
<dbReference type="InterPro" id="IPR029044">
    <property type="entry name" value="Nucleotide-diphossugar_trans"/>
</dbReference>
<dbReference type="Pfam" id="PF00535">
    <property type="entry name" value="Glycos_transf_2"/>
    <property type="match status" value="1"/>
</dbReference>
<evidence type="ECO:0000256" key="6">
    <source>
        <dbReference type="SAM" id="MobiDB-lite"/>
    </source>
</evidence>
<evidence type="ECO:0000259" key="8">
    <source>
        <dbReference type="Pfam" id="PF00535"/>
    </source>
</evidence>
<evidence type="ECO:0000313" key="11">
    <source>
        <dbReference type="Proteomes" id="UP000675781"/>
    </source>
</evidence>
<dbReference type="Gene3D" id="3.90.550.10">
    <property type="entry name" value="Spore Coat Polysaccharide Biosynthesis Protein SpsA, Chain A"/>
    <property type="match status" value="1"/>
</dbReference>
<dbReference type="GO" id="GO:0016757">
    <property type="term" value="F:glycosyltransferase activity"/>
    <property type="evidence" value="ECO:0007669"/>
    <property type="project" value="UniProtKB-KW"/>
</dbReference>
<feature type="transmembrane region" description="Helical" evidence="7">
    <location>
        <begin position="293"/>
        <end position="318"/>
    </location>
</feature>
<keyword evidence="10" id="KW-0328">Glycosyltransferase</keyword>
<evidence type="ECO:0000256" key="4">
    <source>
        <dbReference type="ARBA" id="ARBA00022989"/>
    </source>
</evidence>
<dbReference type="GO" id="GO:0000271">
    <property type="term" value="P:polysaccharide biosynthetic process"/>
    <property type="evidence" value="ECO:0007669"/>
    <property type="project" value="InterPro"/>
</dbReference>
<keyword evidence="5 7" id="KW-0472">Membrane</keyword>
<dbReference type="SUPFAM" id="SSF53448">
    <property type="entry name" value="Nucleotide-diphospho-sugar transferases"/>
    <property type="match status" value="1"/>
</dbReference>
<reference evidence="10" key="1">
    <citation type="submission" date="2021-04" db="EMBL/GenBank/DDBJ databases">
        <title>Genome based classification of Actinospica acidithermotolerans sp. nov., an actinobacterium isolated from an Indonesian hot spring.</title>
        <authorList>
            <person name="Kusuma A.B."/>
            <person name="Putra K.E."/>
            <person name="Nafisah S."/>
            <person name="Loh J."/>
            <person name="Nouioui I."/>
            <person name="Goodfellow M."/>
        </authorList>
    </citation>
    <scope>NUCLEOTIDE SEQUENCE</scope>
    <source>
        <strain evidence="10">CSCA 57</strain>
    </source>
</reference>
<feature type="transmembrane region" description="Helical" evidence="7">
    <location>
        <begin position="330"/>
        <end position="352"/>
    </location>
</feature>
<comment type="caution">
    <text evidence="10">The sequence shown here is derived from an EMBL/GenBank/DDBJ whole genome shotgun (WGS) entry which is preliminary data.</text>
</comment>
<comment type="similarity">
    <text evidence="2">Belongs to the glycosyltransferase 2 family.</text>
</comment>
<keyword evidence="10" id="KW-0808">Transferase</keyword>
<dbReference type="Proteomes" id="UP000675781">
    <property type="component" value="Unassembled WGS sequence"/>
</dbReference>
<keyword evidence="3 7" id="KW-0812">Transmembrane</keyword>
<dbReference type="InterPro" id="IPR007267">
    <property type="entry name" value="GtrA_DPMS_TM"/>
</dbReference>
<evidence type="ECO:0000256" key="7">
    <source>
        <dbReference type="SAM" id="Phobius"/>
    </source>
</evidence>
<proteinExistence type="inferred from homology"/>
<feature type="transmembrane region" description="Helical" evidence="7">
    <location>
        <begin position="266"/>
        <end position="287"/>
    </location>
</feature>
<dbReference type="Pfam" id="PF04138">
    <property type="entry name" value="GtrA_DPMS_TM"/>
    <property type="match status" value="1"/>
</dbReference>
<dbReference type="RefSeq" id="WP_212530719.1">
    <property type="nucleotide sequence ID" value="NZ_JAGSOG010000132.1"/>
</dbReference>
<evidence type="ECO:0000256" key="5">
    <source>
        <dbReference type="ARBA" id="ARBA00023136"/>
    </source>
</evidence>
<protein>
    <submittedName>
        <fullName evidence="10">Glycosyltransferase</fullName>
        <ecNumber evidence="10">2.4.-.-</ecNumber>
    </submittedName>
</protein>
<dbReference type="InterPro" id="IPR001173">
    <property type="entry name" value="Glyco_trans_2-like"/>
</dbReference>
<feature type="region of interest" description="Disordered" evidence="6">
    <location>
        <begin position="1"/>
        <end position="20"/>
    </location>
</feature>
<comment type="subcellular location">
    <subcellularLocation>
        <location evidence="1">Membrane</location>
        <topology evidence="1">Multi-pass membrane protein</topology>
    </subcellularLocation>
</comment>
<keyword evidence="11" id="KW-1185">Reference proteome</keyword>
<dbReference type="GO" id="GO:0016020">
    <property type="term" value="C:membrane"/>
    <property type="evidence" value="ECO:0007669"/>
    <property type="project" value="UniProtKB-SubCell"/>
</dbReference>
<evidence type="ECO:0000256" key="1">
    <source>
        <dbReference type="ARBA" id="ARBA00004141"/>
    </source>
</evidence>
<name>A0A941ETK8_9ACTN</name>